<dbReference type="PANTHER" id="PTHR41791">
    <property type="entry name" value="SSL7039 PROTEIN"/>
    <property type="match status" value="1"/>
</dbReference>
<dbReference type="PIRSF" id="PIRSF028744">
    <property type="entry name" value="Addict_mod_HI1419"/>
    <property type="match status" value="1"/>
</dbReference>
<protein>
    <submittedName>
        <fullName evidence="1">Putative addiction module killer protein</fullName>
    </submittedName>
</protein>
<dbReference type="Proteomes" id="UP000295055">
    <property type="component" value="Unassembled WGS sequence"/>
</dbReference>
<reference evidence="1 2" key="1">
    <citation type="submission" date="2019-03" db="EMBL/GenBank/DDBJ databases">
        <title>Genomic analyses of the natural microbiome of Caenorhabditis elegans.</title>
        <authorList>
            <person name="Samuel B."/>
        </authorList>
    </citation>
    <scope>NUCLEOTIDE SEQUENCE [LARGE SCALE GENOMIC DNA]</scope>
    <source>
        <strain evidence="1 2">JUb102</strain>
    </source>
</reference>
<organism evidence="1 2">
    <name type="scientific">Providencia alcalifaciens</name>
    <dbReference type="NCBI Taxonomy" id="126385"/>
    <lineage>
        <taxon>Bacteria</taxon>
        <taxon>Pseudomonadati</taxon>
        <taxon>Pseudomonadota</taxon>
        <taxon>Gammaproteobacteria</taxon>
        <taxon>Enterobacterales</taxon>
        <taxon>Morganellaceae</taxon>
        <taxon>Providencia</taxon>
    </lineage>
</organism>
<dbReference type="PANTHER" id="PTHR41791:SF1">
    <property type="entry name" value="SSL7039 PROTEIN"/>
    <property type="match status" value="1"/>
</dbReference>
<evidence type="ECO:0000313" key="2">
    <source>
        <dbReference type="Proteomes" id="UP000295055"/>
    </source>
</evidence>
<dbReference type="EMBL" id="SMAS01000002">
    <property type="protein sequence ID" value="TCT36640.1"/>
    <property type="molecule type" value="Genomic_DNA"/>
</dbReference>
<dbReference type="RefSeq" id="WP_132495294.1">
    <property type="nucleotide sequence ID" value="NZ_SMAS01000002.1"/>
</dbReference>
<proteinExistence type="predicted"/>
<name>A0A4R3NML9_9GAMM</name>
<gene>
    <name evidence="1" type="ORF">EC835_10290</name>
</gene>
<evidence type="ECO:0000313" key="1">
    <source>
        <dbReference type="EMBL" id="TCT36640.1"/>
    </source>
</evidence>
<dbReference type="InterPro" id="IPR014056">
    <property type="entry name" value="TypeIITA-like_toxin_pred"/>
</dbReference>
<comment type="caution">
    <text evidence="1">The sequence shown here is derived from an EMBL/GenBank/DDBJ whole genome shotgun (WGS) entry which is preliminary data.</text>
</comment>
<dbReference type="NCBIfam" id="TIGR02683">
    <property type="entry name" value="upstrm_HI1419"/>
    <property type="match status" value="1"/>
</dbReference>
<dbReference type="OrthoDB" id="9800258at2"/>
<sequence length="104" mass="12242">MRIIRHYLTTDGKDPCSDFIDKIKDPIARIKVVMRINQLAKGNLGKHKYCRNRVWELKIEQGPGYRVYYSLVKDEIILLLLMGTKKTQQADIDIAIQYLTDYLR</sequence>
<accession>A0A4R3NML9</accession>
<dbReference type="InterPro" id="IPR009241">
    <property type="entry name" value="HigB-like"/>
</dbReference>
<dbReference type="Pfam" id="PF05973">
    <property type="entry name" value="Gp49"/>
    <property type="match status" value="1"/>
</dbReference>
<dbReference type="AlphaFoldDB" id="A0A4R3NML9"/>